<reference evidence="3 4" key="1">
    <citation type="submission" date="2021-08" db="EMBL/GenBank/DDBJ databases">
        <title>Culture and genomic analysis of Symbiopectobacterium purcellii sp. nov. gen. nov., isolated from the leafhopper Empoasca decipiens.</title>
        <authorList>
            <person name="Nadal-Jimenez P."/>
            <person name="Siozios S."/>
            <person name="Halliday N."/>
            <person name="Camara M."/>
            <person name="Hurst G.D.D."/>
        </authorList>
    </citation>
    <scope>NUCLEOTIDE SEQUENCE [LARGE SCALE GENOMIC DNA]</scope>
    <source>
        <strain evidence="3 4">SyEd1</strain>
    </source>
</reference>
<name>A0ABX9AQG6_9ENTR</name>
<proteinExistence type="predicted"/>
<feature type="compositionally biased region" description="Basic and acidic residues" evidence="1">
    <location>
        <begin position="10"/>
        <end position="22"/>
    </location>
</feature>
<dbReference type="InterPro" id="IPR026834">
    <property type="entry name" value="LHH"/>
</dbReference>
<dbReference type="Pfam" id="PF14411">
    <property type="entry name" value="LHH"/>
    <property type="match status" value="1"/>
</dbReference>
<evidence type="ECO:0000313" key="4">
    <source>
        <dbReference type="Proteomes" id="UP000825886"/>
    </source>
</evidence>
<organism evidence="3 4">
    <name type="scientific">Symbiopectobacterium purcellii</name>
    <dbReference type="NCBI Taxonomy" id="2871826"/>
    <lineage>
        <taxon>Bacteria</taxon>
        <taxon>Pseudomonadati</taxon>
        <taxon>Pseudomonadota</taxon>
        <taxon>Gammaproteobacteria</taxon>
        <taxon>Enterobacterales</taxon>
        <taxon>Enterobacteriaceae</taxon>
    </lineage>
</organism>
<sequence>MRQGNAPIGHDGKEINLHHLTQDEPGSMAEISSTFHSENDRALHMYSNQWDKTWIDSDGVRRTYNSAPPSMNRGPFNQWKKSYWKTRSLDF</sequence>
<feature type="domain" description="LHH" evidence="2">
    <location>
        <begin position="1"/>
        <end position="88"/>
    </location>
</feature>
<dbReference type="Proteomes" id="UP000825886">
    <property type="component" value="Chromosome"/>
</dbReference>
<evidence type="ECO:0000256" key="1">
    <source>
        <dbReference type="SAM" id="MobiDB-lite"/>
    </source>
</evidence>
<dbReference type="RefSeq" id="WP_222160432.1">
    <property type="nucleotide sequence ID" value="NZ_CP081864.1"/>
</dbReference>
<keyword evidence="4" id="KW-1185">Reference proteome</keyword>
<dbReference type="EMBL" id="CP081864">
    <property type="protein sequence ID" value="QZN97393.1"/>
    <property type="molecule type" value="Genomic_DNA"/>
</dbReference>
<gene>
    <name evidence="3" type="ORF">K6K13_08700</name>
</gene>
<evidence type="ECO:0000259" key="2">
    <source>
        <dbReference type="Pfam" id="PF14411"/>
    </source>
</evidence>
<feature type="region of interest" description="Disordered" evidence="1">
    <location>
        <begin position="1"/>
        <end position="25"/>
    </location>
</feature>
<protein>
    <submittedName>
        <fullName evidence="3">HNH/ENDO VII family nuclease</fullName>
    </submittedName>
</protein>
<accession>A0ABX9AQG6</accession>
<evidence type="ECO:0000313" key="3">
    <source>
        <dbReference type="EMBL" id="QZN97393.1"/>
    </source>
</evidence>